<dbReference type="PROSITE" id="PS50885">
    <property type="entry name" value="HAMP"/>
    <property type="match status" value="1"/>
</dbReference>
<accession>A0ABR8PL75</accession>
<evidence type="ECO:0000256" key="2">
    <source>
        <dbReference type="ARBA" id="ARBA00022475"/>
    </source>
</evidence>
<keyword evidence="7" id="KW-1133">Transmembrane helix</keyword>
<name>A0ABR8PL75_9BACL</name>
<evidence type="ECO:0000313" key="10">
    <source>
        <dbReference type="EMBL" id="MBD7908894.1"/>
    </source>
</evidence>
<dbReference type="SMART" id="SM00304">
    <property type="entry name" value="HAMP"/>
    <property type="match status" value="2"/>
</dbReference>
<evidence type="ECO:0000256" key="1">
    <source>
        <dbReference type="ARBA" id="ARBA00004236"/>
    </source>
</evidence>
<evidence type="ECO:0000256" key="6">
    <source>
        <dbReference type="PROSITE-ProRule" id="PRU00284"/>
    </source>
</evidence>
<dbReference type="PANTHER" id="PTHR32089:SF112">
    <property type="entry name" value="LYSOZYME-LIKE PROTEIN-RELATED"/>
    <property type="match status" value="1"/>
</dbReference>
<keyword evidence="4 6" id="KW-0807">Transducer</keyword>
<keyword evidence="11" id="KW-1185">Reference proteome</keyword>
<evidence type="ECO:0000256" key="5">
    <source>
        <dbReference type="ARBA" id="ARBA00029447"/>
    </source>
</evidence>
<dbReference type="InterPro" id="IPR003660">
    <property type="entry name" value="HAMP_dom"/>
</dbReference>
<feature type="transmembrane region" description="Helical" evidence="7">
    <location>
        <begin position="299"/>
        <end position="319"/>
    </location>
</feature>
<organism evidence="10 11">
    <name type="scientific">Sporosarcina gallistercoris</name>
    <dbReference type="NCBI Taxonomy" id="2762245"/>
    <lineage>
        <taxon>Bacteria</taxon>
        <taxon>Bacillati</taxon>
        <taxon>Bacillota</taxon>
        <taxon>Bacilli</taxon>
        <taxon>Bacillales</taxon>
        <taxon>Caryophanaceae</taxon>
        <taxon>Sporosarcina</taxon>
    </lineage>
</organism>
<dbReference type="PANTHER" id="PTHR32089">
    <property type="entry name" value="METHYL-ACCEPTING CHEMOTAXIS PROTEIN MCPB"/>
    <property type="match status" value="1"/>
</dbReference>
<keyword evidence="3 7" id="KW-0472">Membrane</keyword>
<gene>
    <name evidence="10" type="ORF">H9659_11175</name>
</gene>
<dbReference type="InterPro" id="IPR004089">
    <property type="entry name" value="MCPsignal_dom"/>
</dbReference>
<dbReference type="SUPFAM" id="SSF58104">
    <property type="entry name" value="Methyl-accepting chemotaxis protein (MCP) signaling domain"/>
    <property type="match status" value="1"/>
</dbReference>
<feature type="domain" description="HAMP" evidence="9">
    <location>
        <begin position="321"/>
        <end position="377"/>
    </location>
</feature>
<dbReference type="SMART" id="SM00283">
    <property type="entry name" value="MA"/>
    <property type="match status" value="1"/>
</dbReference>
<dbReference type="Pfam" id="PF00015">
    <property type="entry name" value="MCPsignal"/>
    <property type="match status" value="1"/>
</dbReference>
<proteinExistence type="inferred from homology"/>
<comment type="similarity">
    <text evidence="5">Belongs to the methyl-accepting chemotaxis (MCP) protein family.</text>
</comment>
<dbReference type="EMBL" id="JACSQY010000008">
    <property type="protein sequence ID" value="MBD7908894.1"/>
    <property type="molecule type" value="Genomic_DNA"/>
</dbReference>
<protein>
    <submittedName>
        <fullName evidence="10">Methyl-accepting chemotaxis protein</fullName>
    </submittedName>
</protein>
<dbReference type="Gene3D" id="1.10.287.950">
    <property type="entry name" value="Methyl-accepting chemotaxis protein"/>
    <property type="match status" value="1"/>
</dbReference>
<feature type="domain" description="Methyl-accepting transducer" evidence="8">
    <location>
        <begin position="396"/>
        <end position="667"/>
    </location>
</feature>
<dbReference type="Proteomes" id="UP000659496">
    <property type="component" value="Unassembled WGS sequence"/>
</dbReference>
<evidence type="ECO:0000259" key="9">
    <source>
        <dbReference type="PROSITE" id="PS50885"/>
    </source>
</evidence>
<evidence type="ECO:0000259" key="8">
    <source>
        <dbReference type="PROSITE" id="PS50111"/>
    </source>
</evidence>
<evidence type="ECO:0000256" key="3">
    <source>
        <dbReference type="ARBA" id="ARBA00023136"/>
    </source>
</evidence>
<keyword evidence="2" id="KW-1003">Cell membrane</keyword>
<comment type="caution">
    <text evidence="10">The sequence shown here is derived from an EMBL/GenBank/DDBJ whole genome shotgun (WGS) entry which is preliminary data.</text>
</comment>
<evidence type="ECO:0000313" key="11">
    <source>
        <dbReference type="Proteomes" id="UP000659496"/>
    </source>
</evidence>
<reference evidence="10 11" key="1">
    <citation type="submission" date="2020-08" db="EMBL/GenBank/DDBJ databases">
        <title>A Genomic Blueprint of the Chicken Gut Microbiome.</title>
        <authorList>
            <person name="Gilroy R."/>
            <person name="Ravi A."/>
            <person name="Getino M."/>
            <person name="Pursley I."/>
            <person name="Horton D.L."/>
            <person name="Alikhan N.-F."/>
            <person name="Baker D."/>
            <person name="Gharbi K."/>
            <person name="Hall N."/>
            <person name="Watson M."/>
            <person name="Adriaenssens E.M."/>
            <person name="Foster-Nyarko E."/>
            <person name="Jarju S."/>
            <person name="Secka A."/>
            <person name="Antonio M."/>
            <person name="Oren A."/>
            <person name="Chaudhuri R."/>
            <person name="La Ragione R.M."/>
            <person name="Hildebrand F."/>
            <person name="Pallen M.J."/>
        </authorList>
    </citation>
    <scope>NUCLEOTIDE SEQUENCE [LARGE SCALE GENOMIC DNA]</scope>
    <source>
        <strain evidence="10 11">Sa3CUA8</strain>
    </source>
</reference>
<evidence type="ECO:0000256" key="4">
    <source>
        <dbReference type="ARBA" id="ARBA00023224"/>
    </source>
</evidence>
<dbReference type="CDD" id="cd11386">
    <property type="entry name" value="MCP_signal"/>
    <property type="match status" value="1"/>
</dbReference>
<keyword evidence="7" id="KW-0812">Transmembrane</keyword>
<comment type="subcellular location">
    <subcellularLocation>
        <location evidence="1">Cell membrane</location>
    </subcellularLocation>
</comment>
<evidence type="ECO:0000256" key="7">
    <source>
        <dbReference type="SAM" id="Phobius"/>
    </source>
</evidence>
<dbReference type="PROSITE" id="PS50111">
    <property type="entry name" value="CHEMOTAXIS_TRANSDUC_2"/>
    <property type="match status" value="1"/>
</dbReference>
<sequence length="682" mass="75800">MTLVISISVLVIAIVSFNYIRTQESLEDEKEQSEKLIEENLLSVLDGSDVSYSIIEQSLSGKMEAFTQILQEEYKKNPKIETWDLESFKERFDGFDIFMINDQFVVEYATREADLGLDLKEFGLKDLLQQRMDAGVFVADRLEISEATKETNKFSYTPTPDKKYMIQIAATADQFSDLIQSMDLEKVTSDLKEKHKYVKDIGIYTINIEGIPAYSMNKKDDKGEAALLPDSLLDKGTKAIASNKVSEVKDLNGESGTVYKMIPQIDLDSNDENTYRQSRLLVIAYDENYYGKRLQTNNITAIAMVIVSIIVSVLLSIIIGRRVSRPIHEFSQVIDQTAQLNFKKNEHVDKLLTRKDDFGVLAEQYEAMLVSVRGAFEKVIDSSDQLLAMSSEFTASADETKIASVQISESVQEMAYETENQTQSVQHAVSDIGTITKEVDRLSEKISNVDELVQHTVSVSTNGNARVQETEKNMEQINNYTRQSKETVIELHEKSSKIENFSDFITSIADQTNLLALNAAIESARAGEAGKGFAVVADEVRKLAVESSSAANHIRQLISEIKQDISQTVDSMTDGYEAVKNGSALVNEAGEAFRSILQAVQSVSEQTTEATTISAEVENVMRNLLKSIEQISSLYEKLSSHSGEIAATTEEQTATVEEVAAAAKNLSDIAEDLKGEIGKFTV</sequence>